<dbReference type="EC" id="3.4.24.-" evidence="3"/>
<dbReference type="Proteomes" id="UP000582837">
    <property type="component" value="Unassembled WGS sequence"/>
</dbReference>
<dbReference type="PANTHER" id="PTHR11851:SF224">
    <property type="entry name" value="PROCESSING PROTEASE"/>
    <property type="match status" value="1"/>
</dbReference>
<dbReference type="Gene3D" id="3.30.830.10">
    <property type="entry name" value="Metalloenzyme, LuxS/M16 peptidase-like"/>
    <property type="match status" value="2"/>
</dbReference>
<evidence type="ECO:0000313" key="3">
    <source>
        <dbReference type="EMBL" id="MBB6072700.1"/>
    </source>
</evidence>
<dbReference type="Pfam" id="PF05193">
    <property type="entry name" value="Peptidase_M16_C"/>
    <property type="match status" value="1"/>
</dbReference>
<accession>A0A841H3W9</accession>
<dbReference type="PANTHER" id="PTHR11851">
    <property type="entry name" value="METALLOPROTEASE"/>
    <property type="match status" value="1"/>
</dbReference>
<dbReference type="RefSeq" id="WP_170038820.1">
    <property type="nucleotide sequence ID" value="NZ_JABDTL010000002.1"/>
</dbReference>
<dbReference type="InterPro" id="IPR007863">
    <property type="entry name" value="Peptidase_M16_C"/>
</dbReference>
<evidence type="ECO:0000259" key="1">
    <source>
        <dbReference type="Pfam" id="PF00675"/>
    </source>
</evidence>
<dbReference type="GO" id="GO:0046872">
    <property type="term" value="F:metal ion binding"/>
    <property type="evidence" value="ECO:0007669"/>
    <property type="project" value="InterPro"/>
</dbReference>
<comment type="caution">
    <text evidence="3">The sequence shown here is derived from an EMBL/GenBank/DDBJ whole genome shotgun (WGS) entry which is preliminary data.</text>
</comment>
<reference evidence="3 4" key="1">
    <citation type="submission" date="2020-08" db="EMBL/GenBank/DDBJ databases">
        <title>Genomic Encyclopedia of Type Strains, Phase IV (KMG-IV): sequencing the most valuable type-strain genomes for metagenomic binning, comparative biology and taxonomic classification.</title>
        <authorList>
            <person name="Goeker M."/>
        </authorList>
    </citation>
    <scope>NUCLEOTIDE SEQUENCE [LARGE SCALE GENOMIC DNA]</scope>
    <source>
        <strain evidence="3 4">DSM 29007</strain>
    </source>
</reference>
<dbReference type="EMBL" id="JACHIA010000017">
    <property type="protein sequence ID" value="MBB6072700.1"/>
    <property type="molecule type" value="Genomic_DNA"/>
</dbReference>
<dbReference type="InterPro" id="IPR011765">
    <property type="entry name" value="Pept_M16_N"/>
</dbReference>
<keyword evidence="3" id="KW-0378">Hydrolase</keyword>
<protein>
    <submittedName>
        <fullName evidence="3">Zinc protease</fullName>
        <ecNumber evidence="3">3.4.24.-</ecNumber>
    </submittedName>
</protein>
<keyword evidence="4" id="KW-1185">Reference proteome</keyword>
<dbReference type="GO" id="GO:0006508">
    <property type="term" value="P:proteolysis"/>
    <property type="evidence" value="ECO:0007669"/>
    <property type="project" value="UniProtKB-KW"/>
</dbReference>
<dbReference type="InterPro" id="IPR050361">
    <property type="entry name" value="MPP/UQCRC_Complex"/>
</dbReference>
<keyword evidence="3" id="KW-0645">Protease</keyword>
<evidence type="ECO:0000259" key="2">
    <source>
        <dbReference type="Pfam" id="PF05193"/>
    </source>
</evidence>
<feature type="domain" description="Peptidase M16 N-terminal" evidence="1">
    <location>
        <begin position="37"/>
        <end position="151"/>
    </location>
</feature>
<gene>
    <name evidence="3" type="ORF">HNQ61_004363</name>
</gene>
<organism evidence="3 4">
    <name type="scientific">Longimicrobium terrae</name>
    <dbReference type="NCBI Taxonomy" id="1639882"/>
    <lineage>
        <taxon>Bacteria</taxon>
        <taxon>Pseudomonadati</taxon>
        <taxon>Gemmatimonadota</taxon>
        <taxon>Longimicrobiia</taxon>
        <taxon>Longimicrobiales</taxon>
        <taxon>Longimicrobiaceae</taxon>
        <taxon>Longimicrobium</taxon>
    </lineage>
</organism>
<dbReference type="AlphaFoldDB" id="A0A841H3W9"/>
<feature type="domain" description="Peptidase M16 C-terminal" evidence="2">
    <location>
        <begin position="191"/>
        <end position="366"/>
    </location>
</feature>
<name>A0A841H3W9_9BACT</name>
<proteinExistence type="predicted"/>
<dbReference type="Pfam" id="PF00675">
    <property type="entry name" value="Peptidase_M16"/>
    <property type="match status" value="1"/>
</dbReference>
<dbReference type="InterPro" id="IPR011249">
    <property type="entry name" value="Metalloenz_LuxS/M16"/>
</dbReference>
<dbReference type="SUPFAM" id="SSF63411">
    <property type="entry name" value="LuxS/MPP-like metallohydrolase"/>
    <property type="match status" value="2"/>
</dbReference>
<sequence length="460" mass="49901">MSAPAEFDRTRPPAPGKLRSFHFPPVQRATLASGLQVVLAENHTFPLATLDVVLPAGALSEPDGKRGVASLTSGLLESGAGPRDAAEIAERVDELGLVLETGNSWDTTLVGFTGLNSRLDAGMEVLADLVIRPAFPADEVERIRGERLASLTQRRADPGALADELVTHFMFPETHPFSRRMGGLASTLAAMTRQDVTDFHDAYYRPDGAWLFAAGDLTLDQVVRMAERHFAGWEGTVPAAPDPETRNRLEETTFLLADRPGSVQSEVRVGHIGVERNHPDYFAITVLNAILGGTFASRLNMNLRERLGYTYGVSSSFGMRRSPGTFHVSAAIQSEPTPHAVSEILRDMRDLQQDLVPREELENAQHYLAGVFPLGLQTTDGLSGKLSTLAVYGLPDDYFGSYRERLLAVTAEEVREAARRHLMPDRAAVVIVGDAGALRPGLEALNAGPVQIVDPADVLR</sequence>
<dbReference type="GO" id="GO:0008233">
    <property type="term" value="F:peptidase activity"/>
    <property type="evidence" value="ECO:0007669"/>
    <property type="project" value="UniProtKB-KW"/>
</dbReference>
<evidence type="ECO:0000313" key="4">
    <source>
        <dbReference type="Proteomes" id="UP000582837"/>
    </source>
</evidence>